<dbReference type="InterPro" id="IPR036890">
    <property type="entry name" value="HATPase_C_sf"/>
</dbReference>
<evidence type="ECO:0000256" key="6">
    <source>
        <dbReference type="ARBA" id="ARBA00022777"/>
    </source>
</evidence>
<dbReference type="RefSeq" id="WP_099509366.1">
    <property type="nucleotide sequence ID" value="NZ_CP016616.1"/>
</dbReference>
<dbReference type="EMBL" id="CP016616">
    <property type="protein sequence ID" value="ANY78378.1"/>
    <property type="molecule type" value="Genomic_DNA"/>
</dbReference>
<keyword evidence="4" id="KW-0808">Transferase</keyword>
<dbReference type="OrthoDB" id="341208at2"/>
<keyword evidence="3" id="KW-0597">Phosphoprotein</keyword>
<dbReference type="KEGG" id="moc:BB934_09125"/>
<evidence type="ECO:0000256" key="2">
    <source>
        <dbReference type="ARBA" id="ARBA00012438"/>
    </source>
</evidence>
<keyword evidence="8" id="KW-1133">Transmembrane helix</keyword>
<keyword evidence="8" id="KW-0812">Transmembrane</keyword>
<evidence type="ECO:0000256" key="4">
    <source>
        <dbReference type="ARBA" id="ARBA00022679"/>
    </source>
</evidence>
<dbReference type="GO" id="GO:0004673">
    <property type="term" value="F:protein histidine kinase activity"/>
    <property type="evidence" value="ECO:0007669"/>
    <property type="project" value="UniProtKB-EC"/>
</dbReference>
<organism evidence="11">
    <name type="scientific">Microvirga ossetica</name>
    <dbReference type="NCBI Taxonomy" id="1882682"/>
    <lineage>
        <taxon>Bacteria</taxon>
        <taxon>Pseudomonadati</taxon>
        <taxon>Pseudomonadota</taxon>
        <taxon>Alphaproteobacteria</taxon>
        <taxon>Hyphomicrobiales</taxon>
        <taxon>Methylobacteriaceae</taxon>
        <taxon>Microvirga</taxon>
    </lineage>
</organism>
<dbReference type="SMART" id="SM00911">
    <property type="entry name" value="HWE_HK"/>
    <property type="match status" value="1"/>
</dbReference>
<evidence type="ECO:0000256" key="3">
    <source>
        <dbReference type="ARBA" id="ARBA00022553"/>
    </source>
</evidence>
<dbReference type="InterPro" id="IPR003018">
    <property type="entry name" value="GAF"/>
</dbReference>
<dbReference type="InterPro" id="IPR029016">
    <property type="entry name" value="GAF-like_dom_sf"/>
</dbReference>
<evidence type="ECO:0000256" key="8">
    <source>
        <dbReference type="SAM" id="Phobius"/>
    </source>
</evidence>
<evidence type="ECO:0000259" key="10">
    <source>
        <dbReference type="SMART" id="SM00911"/>
    </source>
</evidence>
<evidence type="ECO:0000256" key="1">
    <source>
        <dbReference type="ARBA" id="ARBA00000085"/>
    </source>
</evidence>
<keyword evidence="6" id="KW-0418">Kinase</keyword>
<dbReference type="CDD" id="cd12915">
    <property type="entry name" value="PDC2_DGC_like"/>
    <property type="match status" value="1"/>
</dbReference>
<dbReference type="Gene3D" id="3.30.565.10">
    <property type="entry name" value="Histidine kinase-like ATPase, C-terminal domain"/>
    <property type="match status" value="1"/>
</dbReference>
<evidence type="ECO:0000256" key="7">
    <source>
        <dbReference type="ARBA" id="ARBA00022840"/>
    </source>
</evidence>
<dbReference type="SMART" id="SM00065">
    <property type="entry name" value="GAF"/>
    <property type="match status" value="1"/>
</dbReference>
<gene>
    <name evidence="11" type="ORF">BB934_09125</name>
</gene>
<feature type="domain" description="Signal transduction histidine kinase HWE region" evidence="10">
    <location>
        <begin position="539"/>
        <end position="621"/>
    </location>
</feature>
<accession>A0A1B2EEJ9</accession>
<dbReference type="Gene3D" id="3.30.450.40">
    <property type="match status" value="1"/>
</dbReference>
<keyword evidence="5" id="KW-0547">Nucleotide-binding</keyword>
<dbReference type="PANTHER" id="PTHR41523">
    <property type="entry name" value="TWO-COMPONENT SYSTEM SENSOR PROTEIN"/>
    <property type="match status" value="1"/>
</dbReference>
<dbReference type="EC" id="2.7.13.3" evidence="2"/>
<feature type="domain" description="GAF" evidence="9">
    <location>
        <begin position="369"/>
        <end position="520"/>
    </location>
</feature>
<name>A0A1B2EEJ9_9HYPH</name>
<dbReference type="Pfam" id="PF13185">
    <property type="entry name" value="GAF_2"/>
    <property type="match status" value="1"/>
</dbReference>
<dbReference type="InterPro" id="IPR011102">
    <property type="entry name" value="Sig_transdc_His_kinase_HWE"/>
</dbReference>
<feature type="transmembrane region" description="Helical" evidence="8">
    <location>
        <begin position="26"/>
        <end position="47"/>
    </location>
</feature>
<reference evidence="11" key="1">
    <citation type="submission" date="2016-07" db="EMBL/GenBank/DDBJ databases">
        <title>Microvirga ossetica sp. nov. a new species of rhizobia isolated from root nodules of the legume species Vicia alpestris Steven originated from North Ossetia region in the Caucasus.</title>
        <authorList>
            <person name="Safronova V.I."/>
            <person name="Kuznetsova I.G."/>
            <person name="Sazanova A.L."/>
            <person name="Belimov A."/>
            <person name="Andronov E."/>
            <person name="Osledkin Y.S."/>
            <person name="Onishchuk O.P."/>
            <person name="Kurchak O.N."/>
            <person name="Shaposhnikov A.I."/>
            <person name="Willems A."/>
            <person name="Tikhonovich I.A."/>
        </authorList>
    </citation>
    <scope>NUCLEOTIDE SEQUENCE [LARGE SCALE GENOMIC DNA]</scope>
    <source>
        <strain evidence="11">V5/3M</strain>
    </source>
</reference>
<evidence type="ECO:0000259" key="9">
    <source>
        <dbReference type="SMART" id="SM00065"/>
    </source>
</evidence>
<dbReference type="Gene3D" id="3.30.450.20">
    <property type="entry name" value="PAS domain"/>
    <property type="match status" value="2"/>
</dbReference>
<protein>
    <recommendedName>
        <fullName evidence="2">histidine kinase</fullName>
        <ecNumber evidence="2">2.7.13.3</ecNumber>
    </recommendedName>
</protein>
<comment type="catalytic activity">
    <reaction evidence="1">
        <text>ATP + protein L-histidine = ADP + protein N-phospho-L-histidine.</text>
        <dbReference type="EC" id="2.7.13.3"/>
    </reaction>
</comment>
<evidence type="ECO:0000256" key="5">
    <source>
        <dbReference type="ARBA" id="ARBA00022741"/>
    </source>
</evidence>
<keyword evidence="7" id="KW-0067">ATP-binding</keyword>
<dbReference type="CDD" id="cd12914">
    <property type="entry name" value="PDC1_DGC_like"/>
    <property type="match status" value="1"/>
</dbReference>
<dbReference type="SUPFAM" id="SSF55781">
    <property type="entry name" value="GAF domain-like"/>
    <property type="match status" value="1"/>
</dbReference>
<dbReference type="Pfam" id="PF07536">
    <property type="entry name" value="HWE_HK"/>
    <property type="match status" value="1"/>
</dbReference>
<evidence type="ECO:0000313" key="11">
    <source>
        <dbReference type="EMBL" id="ANY78378.1"/>
    </source>
</evidence>
<dbReference type="PANTHER" id="PTHR41523:SF8">
    <property type="entry name" value="ETHYLENE RESPONSE SENSOR PROTEIN"/>
    <property type="match status" value="1"/>
</dbReference>
<dbReference type="AlphaFoldDB" id="A0A1B2EEJ9"/>
<sequence>MHVSSRSDHISLAQKRRRRSLARGRLTLFMGLFGVAFILLTFGYIAWEQRNRLIQRNEDDLGNAAFFLADHTARLLEVTDLTLKQTITLVQGRNWDEVETSRPLWQQIHAIQDSLPYIEDIWLNDPSGRLRLTSAQFPPPAAKASGRDVFSAQASEDHGLFVGEPMLGRVSKVPTFMISRRLSSANAEFGGTASVTVSLSYFYDYWSKVRLPRGGRVALMRASDAAVIAQYPPPPDGLSFAPIDKAAFDEALRTTAQAGLYSYIAEGRERTGAYRQVGGVPLYMNVSMPVDAYWTPWYVQTRLYGAFALIALLALLALTALASEQFHEQAANAALLERQVSVRTNELRTETAALEILNRTGSALAAELDLDRIIENVVDAGIELTGAQFGAFFCGLSQDGKEHYATFGTSGFSEAFAALNVREIAAPAFKDGETVRLDNIAVEQGHDGTPFTAEAAPEAPVIRSLMAVPILLRTGEIHGILVFGHERPQMFSQRTERLLGGLTAQAAIALENSRLYRNAQSEIEERKQAQTQQSLLIRELHHRVKNTLATVQAVVGATARSALSIDDFYHAFVGRIISLANTHSLLTEAVWQTASLREIMEKELRPYNDTRGERVRLEGPAVELPSEAAVPIGMAIHELTTNAAKYGALSVPRGQVSVSWQAEPVEDGTRLKLVWQERGGPKVSAPARQGFGSRLLHRVLATQLNAKVEMDFDPEGLRVAIDTVLKQARFPEMGV</sequence>
<keyword evidence="8" id="KW-0472">Membrane</keyword>
<dbReference type="GO" id="GO:0005524">
    <property type="term" value="F:ATP binding"/>
    <property type="evidence" value="ECO:0007669"/>
    <property type="project" value="UniProtKB-KW"/>
</dbReference>
<proteinExistence type="predicted"/>